<dbReference type="InterPro" id="IPR006121">
    <property type="entry name" value="HMA_dom"/>
</dbReference>
<name>A0A318E4V7_9GAMM</name>
<reference evidence="3 4" key="1">
    <citation type="submission" date="2018-04" db="EMBL/GenBank/DDBJ databases">
        <title>Genomic Encyclopedia of Type Strains, Phase IV (KMG-IV): sequencing the most valuable type-strain genomes for metagenomic binning, comparative biology and taxonomic classification.</title>
        <authorList>
            <person name="Goeker M."/>
        </authorList>
    </citation>
    <scope>NUCLEOTIDE SEQUENCE [LARGE SCALE GENOMIC DNA]</scope>
    <source>
        <strain evidence="3 4">DSM 104150</strain>
    </source>
</reference>
<dbReference type="Pfam" id="PF00403">
    <property type="entry name" value="HMA"/>
    <property type="match status" value="1"/>
</dbReference>
<keyword evidence="1" id="KW-0479">Metal-binding</keyword>
<comment type="caution">
    <text evidence="3">The sequence shown here is derived from an EMBL/GenBank/DDBJ whole genome shotgun (WGS) entry which is preliminary data.</text>
</comment>
<accession>A0A318E4V7</accession>
<dbReference type="InterPro" id="IPR036163">
    <property type="entry name" value="HMA_dom_sf"/>
</dbReference>
<feature type="domain" description="HMA" evidence="2">
    <location>
        <begin position="1"/>
        <end position="63"/>
    </location>
</feature>
<dbReference type="OrthoDB" id="9814359at2"/>
<dbReference type="CDD" id="cd00371">
    <property type="entry name" value="HMA"/>
    <property type="match status" value="1"/>
</dbReference>
<dbReference type="InterPro" id="IPR017969">
    <property type="entry name" value="Heavy-metal-associated_CS"/>
</dbReference>
<dbReference type="SUPFAM" id="SSF55008">
    <property type="entry name" value="HMA, heavy metal-associated domain"/>
    <property type="match status" value="1"/>
</dbReference>
<dbReference type="EMBL" id="QICN01000015">
    <property type="protein sequence ID" value="PXV63728.1"/>
    <property type="molecule type" value="Genomic_DNA"/>
</dbReference>
<protein>
    <submittedName>
        <fullName evidence="3">Copper chaperone</fullName>
    </submittedName>
</protein>
<evidence type="ECO:0000313" key="4">
    <source>
        <dbReference type="Proteomes" id="UP000248330"/>
    </source>
</evidence>
<dbReference type="RefSeq" id="WP_110266890.1">
    <property type="nucleotide sequence ID" value="NZ_CAKZQT010000014.1"/>
</dbReference>
<dbReference type="AlphaFoldDB" id="A0A318E4V7"/>
<evidence type="ECO:0000313" key="3">
    <source>
        <dbReference type="EMBL" id="PXV63728.1"/>
    </source>
</evidence>
<evidence type="ECO:0000256" key="1">
    <source>
        <dbReference type="ARBA" id="ARBA00022723"/>
    </source>
</evidence>
<dbReference type="PROSITE" id="PS50846">
    <property type="entry name" value="HMA_2"/>
    <property type="match status" value="1"/>
</dbReference>
<gene>
    <name evidence="3" type="ORF">C8D93_11537</name>
</gene>
<evidence type="ECO:0000259" key="2">
    <source>
        <dbReference type="PROSITE" id="PS50846"/>
    </source>
</evidence>
<proteinExistence type="predicted"/>
<dbReference type="PROSITE" id="PS01047">
    <property type="entry name" value="HMA_1"/>
    <property type="match status" value="1"/>
</dbReference>
<dbReference type="Proteomes" id="UP000248330">
    <property type="component" value="Unassembled WGS sequence"/>
</dbReference>
<dbReference type="GO" id="GO:0046872">
    <property type="term" value="F:metal ion binding"/>
    <property type="evidence" value="ECO:0007669"/>
    <property type="project" value="UniProtKB-KW"/>
</dbReference>
<keyword evidence="4" id="KW-1185">Reference proteome</keyword>
<sequence length="65" mass="6934">MYEFTIEKMSCGHCIKTVTQAVRGCDINAEVDVDLATKRVGVKSTAAEADLRTALAKAGYPARAS</sequence>
<organism evidence="3 4">
    <name type="scientific">Sinimarinibacterium flocculans</name>
    <dbReference type="NCBI Taxonomy" id="985250"/>
    <lineage>
        <taxon>Bacteria</taxon>
        <taxon>Pseudomonadati</taxon>
        <taxon>Pseudomonadota</taxon>
        <taxon>Gammaproteobacteria</taxon>
        <taxon>Nevskiales</taxon>
        <taxon>Nevskiaceae</taxon>
        <taxon>Sinimarinibacterium</taxon>
    </lineage>
</organism>
<dbReference type="Gene3D" id="3.30.70.100">
    <property type="match status" value="1"/>
</dbReference>